<protein>
    <submittedName>
        <fullName evidence="1">Uncharacterized protein</fullName>
    </submittedName>
</protein>
<evidence type="ECO:0000313" key="2">
    <source>
        <dbReference type="Proteomes" id="UP001597493"/>
    </source>
</evidence>
<dbReference type="RefSeq" id="WP_379278076.1">
    <property type="nucleotide sequence ID" value="NZ_JBHUGT010000043.1"/>
</dbReference>
<keyword evidence="2" id="KW-1185">Reference proteome</keyword>
<dbReference type="Proteomes" id="UP001597493">
    <property type="component" value="Unassembled WGS sequence"/>
</dbReference>
<gene>
    <name evidence="1" type="ORF">ACFSW5_22070</name>
</gene>
<accession>A0ABW5R2Y7</accession>
<sequence>METEIVRLFLMGYSLNKIKRDLNIEDQKIVLQILHQNNATSTLLAEQVEKLKTGSYSPFFASNSLGRSKLPEHRKRKIRQVRISDEELKRLGNPNSTKMRDMMFNFKKLEEFVRYLGEHGIELVPPTILHKTINPNDPFWKGAYEDNWWVFTEIVNNKRYWQDAKDAMKR</sequence>
<dbReference type="EMBL" id="JBHUMY010000036">
    <property type="protein sequence ID" value="MFD2662947.1"/>
    <property type="molecule type" value="Genomic_DNA"/>
</dbReference>
<reference evidence="2" key="1">
    <citation type="journal article" date="2019" name="Int. J. Syst. Evol. Microbiol.">
        <title>The Global Catalogue of Microorganisms (GCM) 10K type strain sequencing project: providing services to taxonomists for standard genome sequencing and annotation.</title>
        <authorList>
            <consortium name="The Broad Institute Genomics Platform"/>
            <consortium name="The Broad Institute Genome Sequencing Center for Infectious Disease"/>
            <person name="Wu L."/>
            <person name="Ma J."/>
        </authorList>
    </citation>
    <scope>NUCLEOTIDE SEQUENCE [LARGE SCALE GENOMIC DNA]</scope>
    <source>
        <strain evidence="2">TISTR 1827</strain>
    </source>
</reference>
<comment type="caution">
    <text evidence="1">The sequence shown here is derived from an EMBL/GenBank/DDBJ whole genome shotgun (WGS) entry which is preliminary data.</text>
</comment>
<evidence type="ECO:0000313" key="1">
    <source>
        <dbReference type="EMBL" id="MFD2662947.1"/>
    </source>
</evidence>
<proteinExistence type="predicted"/>
<name>A0ABW5R2Y7_9BACL</name>
<organism evidence="1 2">
    <name type="scientific">Paenibacillus thailandensis</name>
    <dbReference type="NCBI Taxonomy" id="393250"/>
    <lineage>
        <taxon>Bacteria</taxon>
        <taxon>Bacillati</taxon>
        <taxon>Bacillota</taxon>
        <taxon>Bacilli</taxon>
        <taxon>Bacillales</taxon>
        <taxon>Paenibacillaceae</taxon>
        <taxon>Paenibacillus</taxon>
    </lineage>
</organism>